<dbReference type="InterPro" id="IPR051556">
    <property type="entry name" value="N-term/lysine_N-AcTrnsfr"/>
</dbReference>
<dbReference type="GO" id="GO:0016747">
    <property type="term" value="F:acyltransferase activity, transferring groups other than amino-acyl groups"/>
    <property type="evidence" value="ECO:0007669"/>
    <property type="project" value="InterPro"/>
</dbReference>
<evidence type="ECO:0000259" key="3">
    <source>
        <dbReference type="PROSITE" id="PS51186"/>
    </source>
</evidence>
<name>A0A0F9P6S5_9ZZZZ</name>
<dbReference type="Pfam" id="PF00583">
    <property type="entry name" value="Acetyltransf_1"/>
    <property type="match status" value="1"/>
</dbReference>
<feature type="domain" description="N-acetyltransferase" evidence="3">
    <location>
        <begin position="1"/>
        <end position="100"/>
    </location>
</feature>
<reference evidence="4" key="1">
    <citation type="journal article" date="2015" name="Nature">
        <title>Complex archaea that bridge the gap between prokaryotes and eukaryotes.</title>
        <authorList>
            <person name="Spang A."/>
            <person name="Saw J.H."/>
            <person name="Jorgensen S.L."/>
            <person name="Zaremba-Niedzwiedzka K."/>
            <person name="Martijn J."/>
            <person name="Lind A.E."/>
            <person name="van Eijk R."/>
            <person name="Schleper C."/>
            <person name="Guy L."/>
            <person name="Ettema T.J."/>
        </authorList>
    </citation>
    <scope>NUCLEOTIDE SEQUENCE</scope>
</reference>
<dbReference type="PROSITE" id="PS51186">
    <property type="entry name" value="GNAT"/>
    <property type="match status" value="1"/>
</dbReference>
<gene>
    <name evidence="4" type="ORF">LCGC14_0938900</name>
</gene>
<protein>
    <recommendedName>
        <fullName evidence="3">N-acetyltransferase domain-containing protein</fullName>
    </recommendedName>
</protein>
<evidence type="ECO:0000256" key="1">
    <source>
        <dbReference type="ARBA" id="ARBA00022679"/>
    </source>
</evidence>
<dbReference type="SUPFAM" id="SSF55729">
    <property type="entry name" value="Acyl-CoA N-acyltransferases (Nat)"/>
    <property type="match status" value="1"/>
</dbReference>
<dbReference type="InterPro" id="IPR000182">
    <property type="entry name" value="GNAT_dom"/>
</dbReference>
<dbReference type="AlphaFoldDB" id="A0A0F9P6S5"/>
<sequence length="100" mass="11575">MTNTMKVTGSGTIFVEVDHGHALLVLYDDVIEICDMWIDAGYRRMGQGEWLLNECLRIAKSLSYKKAVLHVDIDNEAAISLYEKRGFRTMGREYHMERTF</sequence>
<dbReference type="Gene3D" id="3.40.630.30">
    <property type="match status" value="1"/>
</dbReference>
<dbReference type="CDD" id="cd04301">
    <property type="entry name" value="NAT_SF"/>
    <property type="match status" value="1"/>
</dbReference>
<keyword evidence="1" id="KW-0808">Transferase</keyword>
<dbReference type="PANTHER" id="PTHR42919">
    <property type="entry name" value="N-ALPHA-ACETYLTRANSFERASE"/>
    <property type="match status" value="1"/>
</dbReference>
<keyword evidence="2" id="KW-0012">Acyltransferase</keyword>
<evidence type="ECO:0000256" key="2">
    <source>
        <dbReference type="ARBA" id="ARBA00023315"/>
    </source>
</evidence>
<dbReference type="InterPro" id="IPR016181">
    <property type="entry name" value="Acyl_CoA_acyltransferase"/>
</dbReference>
<comment type="caution">
    <text evidence="4">The sequence shown here is derived from an EMBL/GenBank/DDBJ whole genome shotgun (WGS) entry which is preliminary data.</text>
</comment>
<proteinExistence type="predicted"/>
<accession>A0A0F9P6S5</accession>
<dbReference type="PANTHER" id="PTHR42919:SF8">
    <property type="entry name" value="N-ALPHA-ACETYLTRANSFERASE 50"/>
    <property type="match status" value="1"/>
</dbReference>
<organism evidence="4">
    <name type="scientific">marine sediment metagenome</name>
    <dbReference type="NCBI Taxonomy" id="412755"/>
    <lineage>
        <taxon>unclassified sequences</taxon>
        <taxon>metagenomes</taxon>
        <taxon>ecological metagenomes</taxon>
    </lineage>
</organism>
<evidence type="ECO:0000313" key="4">
    <source>
        <dbReference type="EMBL" id="KKN20107.1"/>
    </source>
</evidence>
<dbReference type="EMBL" id="LAZR01003271">
    <property type="protein sequence ID" value="KKN20107.1"/>
    <property type="molecule type" value="Genomic_DNA"/>
</dbReference>